<gene>
    <name evidence="2" type="ORF">SVUK_LOCUS353</name>
</gene>
<reference evidence="2 3" key="1">
    <citation type="submission" date="2018-11" db="EMBL/GenBank/DDBJ databases">
        <authorList>
            <consortium name="Pathogen Informatics"/>
        </authorList>
    </citation>
    <scope>NUCLEOTIDE SEQUENCE [LARGE SCALE GENOMIC DNA]</scope>
</reference>
<keyword evidence="3" id="KW-1185">Reference proteome</keyword>
<proteinExistence type="predicted"/>
<sequence>AAQPSTAQFRAAIRTSRSAEHHARTHAATQRKETRPYAAMNSLYTTENVETRVSFAQLVRYSESRAHGRPPSIDTLLVFGLSLPPLINELSESELSQRGDRDDEAPAVIAGIRATLLAACGGVVGVVAAEVLGAPYDGKSLEVDVGAES</sequence>
<evidence type="ECO:0000313" key="2">
    <source>
        <dbReference type="EMBL" id="VDM65355.1"/>
    </source>
</evidence>
<evidence type="ECO:0000256" key="1">
    <source>
        <dbReference type="SAM" id="MobiDB-lite"/>
    </source>
</evidence>
<organism evidence="2 3">
    <name type="scientific">Strongylus vulgaris</name>
    <name type="common">Blood worm</name>
    <dbReference type="NCBI Taxonomy" id="40348"/>
    <lineage>
        <taxon>Eukaryota</taxon>
        <taxon>Metazoa</taxon>
        <taxon>Ecdysozoa</taxon>
        <taxon>Nematoda</taxon>
        <taxon>Chromadorea</taxon>
        <taxon>Rhabditida</taxon>
        <taxon>Rhabditina</taxon>
        <taxon>Rhabditomorpha</taxon>
        <taxon>Strongyloidea</taxon>
        <taxon>Strongylidae</taxon>
        <taxon>Strongylus</taxon>
    </lineage>
</organism>
<dbReference type="OrthoDB" id="10546268at2759"/>
<feature type="region of interest" description="Disordered" evidence="1">
    <location>
        <begin position="1"/>
        <end position="35"/>
    </location>
</feature>
<evidence type="ECO:0000313" key="3">
    <source>
        <dbReference type="Proteomes" id="UP000270094"/>
    </source>
</evidence>
<feature type="non-terminal residue" evidence="2">
    <location>
        <position position="1"/>
    </location>
</feature>
<protein>
    <submittedName>
        <fullName evidence="2">Uncharacterized protein</fullName>
    </submittedName>
</protein>
<dbReference type="AlphaFoldDB" id="A0A3P7K2E8"/>
<name>A0A3P7K2E8_STRVU</name>
<dbReference type="Proteomes" id="UP000270094">
    <property type="component" value="Unassembled WGS sequence"/>
</dbReference>
<dbReference type="EMBL" id="UYYB01000568">
    <property type="protein sequence ID" value="VDM65355.1"/>
    <property type="molecule type" value="Genomic_DNA"/>
</dbReference>
<accession>A0A3P7K2E8</accession>